<evidence type="ECO:0000313" key="2">
    <source>
        <dbReference type="EMBL" id="EDK25310.1"/>
    </source>
</evidence>
<gene>
    <name evidence="2" type="ORF">RUMTOR_00203</name>
</gene>
<dbReference type="Proteomes" id="UP000003577">
    <property type="component" value="Unassembled WGS sequence"/>
</dbReference>
<feature type="compositionally biased region" description="Basic and acidic residues" evidence="1">
    <location>
        <begin position="27"/>
        <end position="42"/>
    </location>
</feature>
<proteinExistence type="predicted"/>
<dbReference type="PaxDb" id="411460-RUMTOR_00203"/>
<protein>
    <submittedName>
        <fullName evidence="2">Uncharacterized protein</fullName>
    </submittedName>
</protein>
<comment type="caution">
    <text evidence="2">The sequence shown here is derived from an EMBL/GenBank/DDBJ whole genome shotgun (WGS) entry which is preliminary data.</text>
</comment>
<dbReference type="EMBL" id="AAVP02000001">
    <property type="protein sequence ID" value="EDK25310.1"/>
    <property type="molecule type" value="Genomic_DNA"/>
</dbReference>
<dbReference type="HOGENOM" id="CLU_3065922_0_0_9"/>
<accession>A5KJ07</accession>
<feature type="region of interest" description="Disordered" evidence="1">
    <location>
        <begin position="1"/>
        <end position="53"/>
    </location>
</feature>
<dbReference type="AlphaFoldDB" id="A5KJ07"/>
<reference evidence="2 3" key="2">
    <citation type="submission" date="2007-04" db="EMBL/GenBank/DDBJ databases">
        <title>Draft genome sequence of Ruminococcus torques (ATCC 27756).</title>
        <authorList>
            <person name="Sudarsanam P."/>
            <person name="Ley R."/>
            <person name="Guruge J."/>
            <person name="Turnbaugh P.J."/>
            <person name="Mahowald M."/>
            <person name="Liep D."/>
            <person name="Gordon J."/>
        </authorList>
    </citation>
    <scope>NUCLEOTIDE SEQUENCE [LARGE SCALE GENOMIC DNA]</scope>
    <source>
        <strain evidence="2 3">ATCC 27756</strain>
    </source>
</reference>
<reference evidence="2 3" key="1">
    <citation type="submission" date="2007-03" db="EMBL/GenBank/DDBJ databases">
        <authorList>
            <person name="Fulton L."/>
            <person name="Clifton S."/>
            <person name="Fulton B."/>
            <person name="Xu J."/>
            <person name="Minx P."/>
            <person name="Pepin K.H."/>
            <person name="Johnson M."/>
            <person name="Thiruvilangam P."/>
            <person name="Bhonagiri V."/>
            <person name="Nash W.E."/>
            <person name="Mardis E.R."/>
            <person name="Wilson R.K."/>
        </authorList>
    </citation>
    <scope>NUCLEOTIDE SEQUENCE [LARGE SCALE GENOMIC DNA]</scope>
    <source>
        <strain evidence="2 3">ATCC 27756</strain>
    </source>
</reference>
<sequence length="53" mass="6476">MGELDFRKKRKNTNIRGTARKQGKNSRQRELRFENEKREKRSSGKRWGKNKKK</sequence>
<feature type="compositionally biased region" description="Basic residues" evidence="1">
    <location>
        <begin position="7"/>
        <end position="26"/>
    </location>
</feature>
<name>A5KJ07_9FIRM</name>
<evidence type="ECO:0000256" key="1">
    <source>
        <dbReference type="SAM" id="MobiDB-lite"/>
    </source>
</evidence>
<feature type="compositionally biased region" description="Basic residues" evidence="1">
    <location>
        <begin position="43"/>
        <end position="53"/>
    </location>
</feature>
<organism evidence="2 3">
    <name type="scientific">[Ruminococcus] torques ATCC 27756</name>
    <dbReference type="NCBI Taxonomy" id="411460"/>
    <lineage>
        <taxon>Bacteria</taxon>
        <taxon>Bacillati</taxon>
        <taxon>Bacillota</taxon>
        <taxon>Clostridia</taxon>
        <taxon>Lachnospirales</taxon>
        <taxon>Lachnospiraceae</taxon>
        <taxon>Mediterraneibacter</taxon>
    </lineage>
</organism>
<evidence type="ECO:0000313" key="3">
    <source>
        <dbReference type="Proteomes" id="UP000003577"/>
    </source>
</evidence>